<gene>
    <name evidence="2" type="ordered locus">Ent638_1654</name>
</gene>
<dbReference type="InterPro" id="IPR009826">
    <property type="entry name" value="DNA_circ_N"/>
</dbReference>
<sequence>MGEATMTWKERLQDASFRGVPFKVKSEGASIGRRVETHEYPNRDKPYTEDLGKVTFRPDITAYIIGDDCFEQLKRAHILTGKSRSACDINNCASYILKVALERKEQVNENEANFYFFAKGDSQNNIIVIIAEIKCISQIGKYLIIPYQLQISQ</sequence>
<protein>
    <submittedName>
        <fullName evidence="2">DNA circulation family protein</fullName>
    </submittedName>
</protein>
<reference evidence="3" key="1">
    <citation type="journal article" date="2010" name="PLoS Genet.">
        <title>Genome sequence of the plant growth promoting endophytic bacterium Enterobacter sp. 638.</title>
        <authorList>
            <person name="Taghavi S."/>
            <person name="van der Lelie D."/>
            <person name="Hoffman A."/>
            <person name="Zhang Y.B."/>
            <person name="Walla M.D."/>
            <person name="Vangronsveld J."/>
            <person name="Newman L."/>
            <person name="Monchy S."/>
        </authorList>
    </citation>
    <scope>NUCLEOTIDE SEQUENCE [LARGE SCALE GENOMIC DNA]</scope>
    <source>
        <strain evidence="3">638</strain>
    </source>
</reference>
<evidence type="ECO:0000313" key="2">
    <source>
        <dbReference type="EMBL" id="ABP60333.1"/>
    </source>
</evidence>
<dbReference type="AlphaFoldDB" id="A0A9J9GFK4"/>
<organism evidence="2 3">
    <name type="scientific">Enterobacter sp. (strain 638)</name>
    <dbReference type="NCBI Taxonomy" id="399742"/>
    <lineage>
        <taxon>Bacteria</taxon>
        <taxon>Pseudomonadati</taxon>
        <taxon>Pseudomonadota</taxon>
        <taxon>Gammaproteobacteria</taxon>
        <taxon>Enterobacterales</taxon>
        <taxon>Enterobacteriaceae</taxon>
        <taxon>Enterobacter</taxon>
    </lineage>
</organism>
<dbReference type="KEGG" id="ent:Ent638_1654"/>
<keyword evidence="3" id="KW-1185">Reference proteome</keyword>
<dbReference type="Proteomes" id="UP000000230">
    <property type="component" value="Chromosome"/>
</dbReference>
<accession>A0A9J9GFK4</accession>
<evidence type="ECO:0000313" key="3">
    <source>
        <dbReference type="Proteomes" id="UP000000230"/>
    </source>
</evidence>
<proteinExistence type="predicted"/>
<evidence type="ECO:0000259" key="1">
    <source>
        <dbReference type="Pfam" id="PF07157"/>
    </source>
</evidence>
<dbReference type="EMBL" id="CP000653">
    <property type="protein sequence ID" value="ABP60333.1"/>
    <property type="molecule type" value="Genomic_DNA"/>
</dbReference>
<feature type="domain" description="DNA circulation N-terminal" evidence="1">
    <location>
        <begin position="12"/>
        <end position="74"/>
    </location>
</feature>
<dbReference type="Pfam" id="PF07157">
    <property type="entry name" value="DNA_circ_N"/>
    <property type="match status" value="1"/>
</dbReference>
<name>A0A9J9GFK4_ENT38</name>